<organism evidence="1 2">
    <name type="scientific">Amycolatopsis marina</name>
    <dbReference type="NCBI Taxonomy" id="490629"/>
    <lineage>
        <taxon>Bacteria</taxon>
        <taxon>Bacillati</taxon>
        <taxon>Actinomycetota</taxon>
        <taxon>Actinomycetes</taxon>
        <taxon>Pseudonocardiales</taxon>
        <taxon>Pseudonocardiaceae</taxon>
        <taxon>Amycolatopsis</taxon>
    </lineage>
</organism>
<dbReference type="AlphaFoldDB" id="A0A1I1BTE1"/>
<evidence type="ECO:0000313" key="2">
    <source>
        <dbReference type="Proteomes" id="UP000243799"/>
    </source>
</evidence>
<dbReference type="InterPro" id="IPR021804">
    <property type="entry name" value="DUF3375"/>
</dbReference>
<dbReference type="Proteomes" id="UP000243799">
    <property type="component" value="Unassembled WGS sequence"/>
</dbReference>
<protein>
    <recommendedName>
        <fullName evidence="3">DUF3375 domain-containing protein</fullName>
    </recommendedName>
</protein>
<evidence type="ECO:0008006" key="3">
    <source>
        <dbReference type="Google" id="ProtNLM"/>
    </source>
</evidence>
<sequence length="492" mass="53865">MSLLRSQDALLHLALMAAHLGDGQVVDGQTLTAQMDADLPALLRSNVSTGDQAATEVTLDADTLLTRWTKKGWVYRSVDPQTRVERYQLASGAGQAVRQMRNLQRQTSIATESALSMVMAEMRQIAIEANPDPNARRSVLKEQLKVLVAQLDALDRGESPEVNHANLVDKVGTLAQLVERIPPDVARYGEQMHANTAALLRQSLSDDPAQFAESLQRMFDGHNVIAESPEGQAFRAFATVVAVPTQRAQLESDIAEIVSRVNGLPSHLAELLDGFIDAVWCRVQEVEDTRAVAFRRMSNFVRGGDILHYRSMSTRINEAQASAAEAFQRTHGGRDIGFVVPMSGVQTKSVGRVRLDDGDFALPDPVTDSSGEFEIDPATLLGQESIDWAALRLAVHSAMDARSGFATLSEVLEELTKPRTGDIIGLWSLATRFGDVDDTARTTVWAHTRRGRREITVPYLVFGELIPDLVAPPAHRPPLWSQPTLLEGVADD</sequence>
<dbReference type="EMBL" id="FOKG01000017">
    <property type="protein sequence ID" value="SFB53675.1"/>
    <property type="molecule type" value="Genomic_DNA"/>
</dbReference>
<proteinExistence type="predicted"/>
<evidence type="ECO:0000313" key="1">
    <source>
        <dbReference type="EMBL" id="SFB53675.1"/>
    </source>
</evidence>
<name>A0A1I1BTE1_9PSEU</name>
<keyword evidence="2" id="KW-1185">Reference proteome</keyword>
<reference evidence="2" key="1">
    <citation type="submission" date="2016-10" db="EMBL/GenBank/DDBJ databases">
        <authorList>
            <person name="Varghese N."/>
            <person name="Submissions S."/>
        </authorList>
    </citation>
    <scope>NUCLEOTIDE SEQUENCE [LARGE SCALE GENOMIC DNA]</scope>
    <source>
        <strain evidence="2">CGMCC 4.3568</strain>
    </source>
</reference>
<dbReference type="STRING" id="490629.SAMN05216266_11786"/>
<accession>A0A1I1BTE1</accession>
<gene>
    <name evidence="1" type="ORF">SAMN05216266_11786</name>
</gene>
<dbReference type="Pfam" id="PF11855">
    <property type="entry name" value="DUF3375"/>
    <property type="match status" value="1"/>
</dbReference>